<keyword evidence="8" id="KW-0406">Ion transport</keyword>
<evidence type="ECO:0000259" key="13">
    <source>
        <dbReference type="Pfam" id="PF07885"/>
    </source>
</evidence>
<dbReference type="Gene3D" id="1.10.287.70">
    <property type="match status" value="1"/>
</dbReference>
<dbReference type="OrthoDB" id="9799090at2"/>
<keyword evidence="4 12" id="KW-0812">Transmembrane</keyword>
<keyword evidence="11" id="KW-0175">Coiled coil</keyword>
<evidence type="ECO:0000313" key="14">
    <source>
        <dbReference type="EMBL" id="ANB77945.1"/>
    </source>
</evidence>
<dbReference type="RefSeq" id="WP_063501117.1">
    <property type="nucleotide sequence ID" value="NZ_CP014580.1"/>
</dbReference>
<dbReference type="GO" id="GO:0015271">
    <property type="term" value="F:outward rectifier potassium channel activity"/>
    <property type="evidence" value="ECO:0007669"/>
    <property type="project" value="TreeGrafter"/>
</dbReference>
<feature type="transmembrane region" description="Helical" evidence="12">
    <location>
        <begin position="60"/>
        <end position="80"/>
    </location>
</feature>
<evidence type="ECO:0000256" key="1">
    <source>
        <dbReference type="ARBA" id="ARBA00004141"/>
    </source>
</evidence>
<evidence type="ECO:0000256" key="11">
    <source>
        <dbReference type="SAM" id="Coils"/>
    </source>
</evidence>
<dbReference type="PANTHER" id="PTHR10027">
    <property type="entry name" value="CALCIUM-ACTIVATED POTASSIUM CHANNEL ALPHA CHAIN"/>
    <property type="match status" value="1"/>
</dbReference>
<dbReference type="PANTHER" id="PTHR10027:SF10">
    <property type="entry name" value="SLOWPOKE 2, ISOFORM D"/>
    <property type="match status" value="1"/>
</dbReference>
<name>A0A160FWY3_9BURK</name>
<feature type="transmembrane region" description="Helical" evidence="12">
    <location>
        <begin position="143"/>
        <end position="164"/>
    </location>
</feature>
<evidence type="ECO:0000256" key="2">
    <source>
        <dbReference type="ARBA" id="ARBA00022448"/>
    </source>
</evidence>
<proteinExistence type="predicted"/>
<keyword evidence="10" id="KW-0407">Ion channel</keyword>
<feature type="transmembrane region" description="Helical" evidence="12">
    <location>
        <begin position="27"/>
        <end position="45"/>
    </location>
</feature>
<geneLocation type="plasmid" evidence="15">
    <name>polga1</name>
</geneLocation>
<evidence type="ECO:0000256" key="6">
    <source>
        <dbReference type="ARBA" id="ARBA00022958"/>
    </source>
</evidence>
<keyword evidence="9 12" id="KW-0472">Membrane</keyword>
<keyword evidence="5" id="KW-0631">Potassium channel</keyword>
<reference evidence="14 15" key="1">
    <citation type="journal article" date="2016" name="Gene">
        <title>PacBio SMRT assembly of a complex multi-replicon genome reveals chlorocatechol degradative operon in a region of genome plasticity.</title>
        <authorList>
            <person name="Ricker N."/>
            <person name="Shen S.Y."/>
            <person name="Goordial J."/>
            <person name="Jin S."/>
            <person name="Fulthorpe R.R."/>
        </authorList>
    </citation>
    <scope>NUCLEOTIDE SEQUENCE [LARGE SCALE GENOMIC DNA]</scope>
    <source>
        <strain evidence="14 15">OLGA172</strain>
        <plasmid evidence="15">polga1</plasmid>
    </source>
</reference>
<feature type="transmembrane region" description="Helical" evidence="12">
    <location>
        <begin position="199"/>
        <end position="224"/>
    </location>
</feature>
<keyword evidence="14" id="KW-0614">Plasmid</keyword>
<protein>
    <submittedName>
        <fullName evidence="14">Potassium transporter</fullName>
    </submittedName>
</protein>
<feature type="transmembrane region" description="Helical" evidence="12">
    <location>
        <begin position="92"/>
        <end position="111"/>
    </location>
</feature>
<keyword evidence="15" id="KW-1185">Reference proteome</keyword>
<accession>A0A160FWY3</accession>
<evidence type="ECO:0000256" key="4">
    <source>
        <dbReference type="ARBA" id="ARBA00022692"/>
    </source>
</evidence>
<organism evidence="14 15">
    <name type="scientific">Paraburkholderia phytofirmans OLGA172</name>
    <dbReference type="NCBI Taxonomy" id="1417228"/>
    <lineage>
        <taxon>Bacteria</taxon>
        <taxon>Pseudomonadati</taxon>
        <taxon>Pseudomonadota</taxon>
        <taxon>Betaproteobacteria</taxon>
        <taxon>Burkholderiales</taxon>
        <taxon>Burkholderiaceae</taxon>
        <taxon>Paraburkholderia</taxon>
    </lineage>
</organism>
<feature type="coiled-coil region" evidence="11">
    <location>
        <begin position="232"/>
        <end position="259"/>
    </location>
</feature>
<evidence type="ECO:0000256" key="3">
    <source>
        <dbReference type="ARBA" id="ARBA00022538"/>
    </source>
</evidence>
<evidence type="ECO:0000256" key="9">
    <source>
        <dbReference type="ARBA" id="ARBA00023136"/>
    </source>
</evidence>
<dbReference type="Pfam" id="PF07885">
    <property type="entry name" value="Ion_trans_2"/>
    <property type="match status" value="1"/>
</dbReference>
<evidence type="ECO:0000256" key="8">
    <source>
        <dbReference type="ARBA" id="ARBA00023065"/>
    </source>
</evidence>
<feature type="transmembrane region" description="Helical" evidence="12">
    <location>
        <begin position="117"/>
        <end position="138"/>
    </location>
</feature>
<dbReference type="Proteomes" id="UP000076852">
    <property type="component" value="Plasmid pOLGA1"/>
</dbReference>
<evidence type="ECO:0000256" key="12">
    <source>
        <dbReference type="SAM" id="Phobius"/>
    </source>
</evidence>
<gene>
    <name evidence="14" type="ORF">AYM40_36550</name>
</gene>
<dbReference type="GO" id="GO:0005886">
    <property type="term" value="C:plasma membrane"/>
    <property type="evidence" value="ECO:0007669"/>
    <property type="project" value="TreeGrafter"/>
</dbReference>
<comment type="subcellular location">
    <subcellularLocation>
        <location evidence="1">Membrane</location>
        <topology evidence="1">Multi-pass membrane protein</topology>
    </subcellularLocation>
</comment>
<evidence type="ECO:0000313" key="15">
    <source>
        <dbReference type="Proteomes" id="UP000076852"/>
    </source>
</evidence>
<dbReference type="GO" id="GO:0005228">
    <property type="term" value="F:intracellular sodium-activated potassium channel activity"/>
    <property type="evidence" value="ECO:0007669"/>
    <property type="project" value="TreeGrafter"/>
</dbReference>
<dbReference type="EMBL" id="CP014580">
    <property type="protein sequence ID" value="ANB77945.1"/>
    <property type="molecule type" value="Genomic_DNA"/>
</dbReference>
<evidence type="ECO:0000256" key="7">
    <source>
        <dbReference type="ARBA" id="ARBA00022989"/>
    </source>
</evidence>
<keyword evidence="6" id="KW-0630">Potassium</keyword>
<keyword evidence="3" id="KW-0633">Potassium transport</keyword>
<feature type="domain" description="Potassium channel" evidence="13">
    <location>
        <begin position="151"/>
        <end position="224"/>
    </location>
</feature>
<dbReference type="InterPro" id="IPR013099">
    <property type="entry name" value="K_chnl_dom"/>
</dbReference>
<keyword evidence="2" id="KW-0813">Transport</keyword>
<dbReference type="KEGG" id="buz:AYM40_36550"/>
<sequence>MNERFRIAGLGGVDPHDNARAVRAWRWLQWVLLGFSLLAIPAFYFELAVDLPMLHPAGRALYACMAAGFAVSLAWMARLSRHPRRFLMRNRYDLLITMGAAASVAWGVSTWSSLEWVLRILFVGLVAARIAMSVRAFFSPNRLLLLLAIAAVLLASAGAGFYWLEPSVHSYAEGVWLAFESSATVGFGDMAPTTPASRVFAAFVVLLGYGLLSLVFASIAAIFVEQEERLLRREMHRDIKTLQAEIAALRREVGRIGSQAHVDEGAIGRDRPPESR</sequence>
<dbReference type="InterPro" id="IPR047871">
    <property type="entry name" value="K_chnl_Slo-like"/>
</dbReference>
<evidence type="ECO:0000256" key="10">
    <source>
        <dbReference type="ARBA" id="ARBA00023303"/>
    </source>
</evidence>
<keyword evidence="7 12" id="KW-1133">Transmembrane helix</keyword>
<dbReference type="AlphaFoldDB" id="A0A160FWY3"/>
<dbReference type="SUPFAM" id="SSF81324">
    <property type="entry name" value="Voltage-gated potassium channels"/>
    <property type="match status" value="1"/>
</dbReference>
<evidence type="ECO:0000256" key="5">
    <source>
        <dbReference type="ARBA" id="ARBA00022826"/>
    </source>
</evidence>